<organism evidence="3 4">
    <name type="scientific">Eggerthia catenaformis OT 569 = DSM 20559</name>
    <dbReference type="NCBI Taxonomy" id="999415"/>
    <lineage>
        <taxon>Bacteria</taxon>
        <taxon>Bacillati</taxon>
        <taxon>Bacillota</taxon>
        <taxon>Erysipelotrichia</taxon>
        <taxon>Erysipelotrichales</taxon>
        <taxon>Coprobacillaceae</taxon>
        <taxon>Eggerthia</taxon>
    </lineage>
</organism>
<dbReference type="InterPro" id="IPR036662">
    <property type="entry name" value="PTS_EIIA_man-typ_sf"/>
</dbReference>
<evidence type="ECO:0000256" key="1">
    <source>
        <dbReference type="ARBA" id="ARBA00022679"/>
    </source>
</evidence>
<dbReference type="GO" id="GO:0016740">
    <property type="term" value="F:transferase activity"/>
    <property type="evidence" value="ECO:0007669"/>
    <property type="project" value="UniProtKB-KW"/>
</dbReference>
<evidence type="ECO:0000313" key="3">
    <source>
        <dbReference type="EMBL" id="EMD16241.1"/>
    </source>
</evidence>
<comment type="caution">
    <text evidence="3">The sequence shown here is derived from an EMBL/GenBank/DDBJ whole genome shotgun (WGS) entry which is preliminary data.</text>
</comment>
<dbReference type="Proteomes" id="UP000011758">
    <property type="component" value="Unassembled WGS sequence"/>
</dbReference>
<proteinExistence type="predicted"/>
<dbReference type="AlphaFoldDB" id="M2Q1T1"/>
<accession>M2Q1T1</accession>
<dbReference type="SUPFAM" id="SSF53062">
    <property type="entry name" value="PTS system fructose IIA component-like"/>
    <property type="match status" value="1"/>
</dbReference>
<keyword evidence="1" id="KW-0808">Transferase</keyword>
<gene>
    <name evidence="3" type="ORF">HMPREF9943_01644</name>
</gene>
<protein>
    <recommendedName>
        <fullName evidence="2">PTS EIIA type-4 domain-containing protein</fullName>
    </recommendedName>
</protein>
<dbReference type="eggNOG" id="COG2893">
    <property type="taxonomic scope" value="Bacteria"/>
</dbReference>
<dbReference type="Gene3D" id="3.40.50.510">
    <property type="entry name" value="Phosphotransferase system, mannose-type IIA component"/>
    <property type="match status" value="1"/>
</dbReference>
<dbReference type="PANTHER" id="PTHR33799">
    <property type="entry name" value="PTS PERMEASE-RELATED-RELATED"/>
    <property type="match status" value="1"/>
</dbReference>
<dbReference type="InterPro" id="IPR004701">
    <property type="entry name" value="PTS_EIIA_man-typ"/>
</dbReference>
<keyword evidence="4" id="KW-1185">Reference proteome</keyword>
<evidence type="ECO:0000313" key="4">
    <source>
        <dbReference type="Proteomes" id="UP000011758"/>
    </source>
</evidence>
<dbReference type="PROSITE" id="PS51096">
    <property type="entry name" value="PTS_EIIA_TYPE_4"/>
    <property type="match status" value="1"/>
</dbReference>
<dbReference type="OrthoDB" id="6623712at2"/>
<dbReference type="PANTHER" id="PTHR33799:SF1">
    <property type="entry name" value="PTS SYSTEM MANNOSE-SPECIFIC EIIAB COMPONENT-RELATED"/>
    <property type="match status" value="1"/>
</dbReference>
<sequence length="142" mass="15017">MKYLVLVSHGDFAEGLKTSLSMFASDKIDQVIALGLKNGQSADDFAETFKQAISVLNPEDTLVLLADIIGGSPLTSALNVLSDLSRLEGTRVIGGMNLPMALTAAITKDVLEGDAFVSGVIQESVSGIQEFNVVNETNEDDI</sequence>
<dbReference type="EMBL" id="AGEJ01000024">
    <property type="protein sequence ID" value="EMD16241.1"/>
    <property type="molecule type" value="Genomic_DNA"/>
</dbReference>
<dbReference type="GO" id="GO:0009401">
    <property type="term" value="P:phosphoenolpyruvate-dependent sugar phosphotransferase system"/>
    <property type="evidence" value="ECO:0007669"/>
    <property type="project" value="InterPro"/>
</dbReference>
<dbReference type="GO" id="GO:0016020">
    <property type="term" value="C:membrane"/>
    <property type="evidence" value="ECO:0007669"/>
    <property type="project" value="InterPro"/>
</dbReference>
<dbReference type="Pfam" id="PF03610">
    <property type="entry name" value="EIIA-man"/>
    <property type="match status" value="1"/>
</dbReference>
<dbReference type="STRING" id="999415.HMPREF9943_01644"/>
<dbReference type="InterPro" id="IPR051471">
    <property type="entry name" value="Bacterial_PTS_sugar_comp"/>
</dbReference>
<name>M2Q1T1_9FIRM</name>
<dbReference type="PATRIC" id="fig|999415.3.peg.1671"/>
<dbReference type="BioCyc" id="ECAT999415-HMP:GTTI-1705-MONOMER"/>
<evidence type="ECO:0000259" key="2">
    <source>
        <dbReference type="PROSITE" id="PS51096"/>
    </source>
</evidence>
<reference evidence="3 4" key="1">
    <citation type="submission" date="2013-02" db="EMBL/GenBank/DDBJ databases">
        <title>The Genome Sequence of Lactobacillus catenaformis F0143.</title>
        <authorList>
            <consortium name="The Broad Institute Genome Sequencing Platform"/>
            <person name="Earl A."/>
            <person name="Ward D."/>
            <person name="Feldgarden M."/>
            <person name="Gevers D."/>
            <person name="Izard J."/>
            <person name="Blanton J.M."/>
            <person name="Mathney J."/>
            <person name="Dewhirst F.E."/>
            <person name="Young S.K."/>
            <person name="Zeng Q."/>
            <person name="Gargeya S."/>
            <person name="Fitzgerald M."/>
            <person name="Haas B."/>
            <person name="Abouelleil A."/>
            <person name="Alvarado L."/>
            <person name="Arachchi H.M."/>
            <person name="Berlin A."/>
            <person name="Chapman S.B."/>
            <person name="Gearin G."/>
            <person name="Goldberg J."/>
            <person name="Griggs A."/>
            <person name="Gujja S."/>
            <person name="Hansen M."/>
            <person name="Heiman D."/>
            <person name="Howarth C."/>
            <person name="Larimer J."/>
            <person name="Lui A."/>
            <person name="MacDonald P.J.P."/>
            <person name="McCowen C."/>
            <person name="Montmayeur A."/>
            <person name="Murphy C."/>
            <person name="Neiman D."/>
            <person name="Pearson M."/>
            <person name="Priest M."/>
            <person name="Roberts A."/>
            <person name="Saif S."/>
            <person name="Shea T."/>
            <person name="Sisk P."/>
            <person name="Stolte C."/>
            <person name="Sykes S."/>
            <person name="Wortman J."/>
            <person name="Nusbaum C."/>
            <person name="Birren B."/>
        </authorList>
    </citation>
    <scope>NUCLEOTIDE SEQUENCE [LARGE SCALE GENOMIC DNA]</scope>
    <source>
        <strain evidence="3 4">OT 569</strain>
    </source>
</reference>
<feature type="domain" description="PTS EIIA type-4" evidence="2">
    <location>
        <begin position="1"/>
        <end position="142"/>
    </location>
</feature>
<dbReference type="RefSeq" id="WP_004803945.1">
    <property type="nucleotide sequence ID" value="NZ_AUGJ01000021.1"/>
</dbReference>